<dbReference type="EMBL" id="BASH01000003">
    <property type="protein sequence ID" value="GAD16701.1"/>
    <property type="molecule type" value="Genomic_DNA"/>
</dbReference>
<organism evidence="1 2">
    <name type="scientific">Lentilactobacillus otakiensis DSM 19908 = JCM 15040</name>
    <dbReference type="NCBI Taxonomy" id="1423780"/>
    <lineage>
        <taxon>Bacteria</taxon>
        <taxon>Bacillati</taxon>
        <taxon>Bacillota</taxon>
        <taxon>Bacilli</taxon>
        <taxon>Lactobacillales</taxon>
        <taxon>Lactobacillaceae</taxon>
        <taxon>Lentilactobacillus</taxon>
    </lineage>
</organism>
<evidence type="ECO:0000313" key="1">
    <source>
        <dbReference type="EMBL" id="GAD16701.1"/>
    </source>
</evidence>
<keyword evidence="2" id="KW-1185">Reference proteome</keyword>
<dbReference type="STRING" id="1423780.FD05_GL000694"/>
<proteinExistence type="predicted"/>
<reference evidence="2" key="1">
    <citation type="journal article" date="2013" name="Genome Announc.">
        <title>Draft Genome Sequence of D-Branched-Chain Amino Acid Producer Lactobacillus otakiensis JCM 15040T, Isolated from a Traditional Japanese Pickle.</title>
        <authorList>
            <person name="Doi K."/>
            <person name="Mori K."/>
            <person name="Mutaguchi Y."/>
            <person name="Tashiro K."/>
            <person name="Fujino Y."/>
            <person name="Ohmori T."/>
            <person name="Kuhara S."/>
            <person name="Ohshima T."/>
        </authorList>
    </citation>
    <scope>NUCLEOTIDE SEQUENCE [LARGE SCALE GENOMIC DNA]</scope>
    <source>
        <strain evidence="2">JCM 15040</strain>
    </source>
</reference>
<sequence length="54" mass="6472">MWNQLPFWNETNSFVTPKIIHFWRFFVAKIKKVELFLKTSSESYPKSNHSNPGN</sequence>
<evidence type="ECO:0000313" key="2">
    <source>
        <dbReference type="Proteomes" id="UP000016361"/>
    </source>
</evidence>
<dbReference type="AlphaFoldDB" id="S4NLE3"/>
<name>S4NLE3_9LACO</name>
<gene>
    <name evidence="1" type="ORF">LOT_1239</name>
</gene>
<dbReference type="Proteomes" id="UP000016361">
    <property type="component" value="Unassembled WGS sequence"/>
</dbReference>
<protein>
    <submittedName>
        <fullName evidence="1">Uncharacterized protein</fullName>
    </submittedName>
</protein>
<accession>S4NLE3</accession>
<comment type="caution">
    <text evidence="1">The sequence shown here is derived from an EMBL/GenBank/DDBJ whole genome shotgun (WGS) entry which is preliminary data.</text>
</comment>